<keyword evidence="2" id="KW-0408">Iron</keyword>
<dbReference type="InterPro" id="IPR010255">
    <property type="entry name" value="Haem_peroxidase_sf"/>
</dbReference>
<dbReference type="GO" id="GO:0006979">
    <property type="term" value="P:response to oxidative stress"/>
    <property type="evidence" value="ECO:0007669"/>
    <property type="project" value="InterPro"/>
</dbReference>
<keyword evidence="1" id="KW-0560">Oxidoreductase</keyword>
<keyword evidence="1" id="KW-0575">Peroxidase</keyword>
<dbReference type="AlphaFoldDB" id="A0A915CXG8"/>
<dbReference type="PRINTS" id="PR00457">
    <property type="entry name" value="ANPEROXIDASE"/>
</dbReference>
<evidence type="ECO:0000313" key="3">
    <source>
        <dbReference type="Proteomes" id="UP000887574"/>
    </source>
</evidence>
<sequence length="537" mass="61286">MMMQWGQFLDHDLDFTATALARQTYAGGAICNKTCGSMFQYTPSVNDERRKTPHGRKFPCIEFERSAAICGSGETSPIFKQVTYREQTNIITSYIDGSNIYGSTEVDAIDLRDLFSDHGLLRFDIVSSAQKPYMPFEKDSAMDCRRNFSVENPIRCFLSGDFRANEQLGLTNWDGERIYQEARKIIGAMLQHITYTHWLPKDGYDRLVGKYMGYDSQVNPSVANAFATAAFRFGHTLINPKLERLDENLKRLLSEGGIDPLLRGLFASPLKQPMTSQLLNKELTERLFHRAHNISLDLAVMNIQRGRDHGLPGYLEYRRFCNLTVPNTWSEFELDVGDSNVLNKLKILYGHPGNIDLWVGGIVEKRLPDALIGPTFSCIIGDQFRRLRAGDRFWYENPGTFTQLQLMELKKTFLAKVLCNNGDAINRVQTDAFLYVNNNKLMYKKCEDIPDININMWMSCCDETCSGNPNSEPNDDKRDRRSHHLYTPLKTSEAISNGCSWNGTLVTENSEWHSEKCVLCKCQAEKVWCTSIKNCFD</sequence>
<dbReference type="Gene3D" id="1.10.640.10">
    <property type="entry name" value="Haem peroxidase domain superfamily, animal type"/>
    <property type="match status" value="2"/>
</dbReference>
<reference evidence="4" key="1">
    <citation type="submission" date="2022-11" db="UniProtKB">
        <authorList>
            <consortium name="WormBaseParasite"/>
        </authorList>
    </citation>
    <scope>IDENTIFICATION</scope>
</reference>
<dbReference type="SUPFAM" id="SSF48113">
    <property type="entry name" value="Heme-dependent peroxidases"/>
    <property type="match status" value="1"/>
</dbReference>
<dbReference type="InterPro" id="IPR019791">
    <property type="entry name" value="Haem_peroxidase_animal"/>
</dbReference>
<name>A0A915CXG8_9BILA</name>
<dbReference type="PANTHER" id="PTHR11475:SF58">
    <property type="entry name" value="PEROXIDASIN"/>
    <property type="match status" value="1"/>
</dbReference>
<evidence type="ECO:0000313" key="4">
    <source>
        <dbReference type="WBParaSite" id="jg1320"/>
    </source>
</evidence>
<dbReference type="GO" id="GO:0046872">
    <property type="term" value="F:metal ion binding"/>
    <property type="evidence" value="ECO:0007669"/>
    <property type="project" value="UniProtKB-KW"/>
</dbReference>
<dbReference type="GO" id="GO:0004601">
    <property type="term" value="F:peroxidase activity"/>
    <property type="evidence" value="ECO:0007669"/>
    <property type="project" value="UniProtKB-KW"/>
</dbReference>
<organism evidence="3 4">
    <name type="scientific">Ditylenchus dipsaci</name>
    <dbReference type="NCBI Taxonomy" id="166011"/>
    <lineage>
        <taxon>Eukaryota</taxon>
        <taxon>Metazoa</taxon>
        <taxon>Ecdysozoa</taxon>
        <taxon>Nematoda</taxon>
        <taxon>Chromadorea</taxon>
        <taxon>Rhabditida</taxon>
        <taxon>Tylenchina</taxon>
        <taxon>Tylenchomorpha</taxon>
        <taxon>Sphaerularioidea</taxon>
        <taxon>Anguinidae</taxon>
        <taxon>Anguininae</taxon>
        <taxon>Ditylenchus</taxon>
    </lineage>
</organism>
<dbReference type="WBParaSite" id="jg1320">
    <property type="protein sequence ID" value="jg1320"/>
    <property type="gene ID" value="jg1320"/>
</dbReference>
<dbReference type="PROSITE" id="PS50292">
    <property type="entry name" value="PEROXIDASE_3"/>
    <property type="match status" value="1"/>
</dbReference>
<proteinExistence type="predicted"/>
<accession>A0A915CXG8</accession>
<evidence type="ECO:0000256" key="1">
    <source>
        <dbReference type="ARBA" id="ARBA00022559"/>
    </source>
</evidence>
<protein>
    <submittedName>
        <fullName evidence="4">Uncharacterized protein</fullName>
    </submittedName>
</protein>
<dbReference type="Proteomes" id="UP000887574">
    <property type="component" value="Unplaced"/>
</dbReference>
<keyword evidence="2" id="KW-0349">Heme</keyword>
<feature type="binding site" description="axial binding residue" evidence="2">
    <location>
        <position position="235"/>
    </location>
    <ligand>
        <name>heme b</name>
        <dbReference type="ChEBI" id="CHEBI:60344"/>
    </ligand>
    <ligandPart>
        <name>Fe</name>
        <dbReference type="ChEBI" id="CHEBI:18248"/>
    </ligandPart>
</feature>
<dbReference type="GO" id="GO:0020037">
    <property type="term" value="F:heme binding"/>
    <property type="evidence" value="ECO:0007669"/>
    <property type="project" value="InterPro"/>
</dbReference>
<keyword evidence="3" id="KW-1185">Reference proteome</keyword>
<evidence type="ECO:0000256" key="2">
    <source>
        <dbReference type="PIRSR" id="PIRSR619791-2"/>
    </source>
</evidence>
<dbReference type="PANTHER" id="PTHR11475">
    <property type="entry name" value="OXIDASE/PEROXIDASE"/>
    <property type="match status" value="1"/>
</dbReference>
<keyword evidence="2" id="KW-0479">Metal-binding</keyword>
<dbReference type="GO" id="GO:0005615">
    <property type="term" value="C:extracellular space"/>
    <property type="evidence" value="ECO:0007669"/>
    <property type="project" value="TreeGrafter"/>
</dbReference>
<dbReference type="Pfam" id="PF03098">
    <property type="entry name" value="An_peroxidase"/>
    <property type="match status" value="2"/>
</dbReference>
<dbReference type="InterPro" id="IPR037120">
    <property type="entry name" value="Haem_peroxidase_sf_animal"/>
</dbReference>